<keyword evidence="4" id="KW-0418">Kinase</keyword>
<dbReference type="SUPFAM" id="SSF56112">
    <property type="entry name" value="Protein kinase-like (PK-like)"/>
    <property type="match status" value="1"/>
</dbReference>
<evidence type="ECO:0000259" key="3">
    <source>
        <dbReference type="PROSITE" id="PS50011"/>
    </source>
</evidence>
<dbReference type="InParanoid" id="A2EZ63"/>
<dbReference type="EMBL" id="DS113548">
    <property type="protein sequence ID" value="EAY02051.1"/>
    <property type="molecule type" value="Genomic_DNA"/>
</dbReference>
<dbReference type="RefSeq" id="XP_001330505.1">
    <property type="nucleotide sequence ID" value="XM_001330470.1"/>
</dbReference>
<evidence type="ECO:0000313" key="5">
    <source>
        <dbReference type="Proteomes" id="UP000001542"/>
    </source>
</evidence>
<sequence length="321" mass="36476">MISIVNEILNKHDYNMISYISKGSFGSCYLVYSKKYKMQFVCKVSSWHTFDGINKQSFDREVKALTSLNHPNIVRVYDVFTGLNYLFLILEFCSGGSLLDLINSGKRIPEADVIKYSRQICDALSFMHEKGFAHCDIKLSNVLINDFGRAKLCDFGLTQFINQKTVEVSEENDDECSSESSSKSSQVAGTLNFMAPEVMMQQPYDPFKADVWSFGVTLYCLATGRLPFRTTSYEVLVSDYKRGLDTRRISNNDLKEIITMCLEFSPEVRPTMKLVMKKVSQRFHEAASMKPKAFSVLGNVARAQLINGNRRLRNAPKTILL</sequence>
<keyword evidence="2" id="KW-0067">ATP-binding</keyword>
<dbReference type="GO" id="GO:0005524">
    <property type="term" value="F:ATP binding"/>
    <property type="evidence" value="ECO:0007669"/>
    <property type="project" value="UniProtKB-KW"/>
</dbReference>
<reference evidence="4" key="1">
    <citation type="submission" date="2006-10" db="EMBL/GenBank/DDBJ databases">
        <authorList>
            <person name="Amadeo P."/>
            <person name="Zhao Q."/>
            <person name="Wortman J."/>
            <person name="Fraser-Liggett C."/>
            <person name="Carlton J."/>
        </authorList>
    </citation>
    <scope>NUCLEOTIDE SEQUENCE</scope>
    <source>
        <strain evidence="4">G3</strain>
    </source>
</reference>
<dbReference type="Gene3D" id="1.10.510.10">
    <property type="entry name" value="Transferase(Phosphotransferase) domain 1"/>
    <property type="match status" value="1"/>
</dbReference>
<dbReference type="VEuPathDB" id="TrichDB:TVAGG3_0459040"/>
<dbReference type="FunCoup" id="A2EZ63">
    <property type="interactions" value="26"/>
</dbReference>
<dbReference type="InterPro" id="IPR008271">
    <property type="entry name" value="Ser/Thr_kinase_AS"/>
</dbReference>
<dbReference type="OMA" id="LIMEACW"/>
<dbReference type="VEuPathDB" id="TrichDB:TVAG_383540"/>
<dbReference type="Pfam" id="PF00069">
    <property type="entry name" value="Pkinase"/>
    <property type="match status" value="1"/>
</dbReference>
<keyword evidence="1" id="KW-0547">Nucleotide-binding</keyword>
<dbReference type="PIRSF" id="PIRSF000654">
    <property type="entry name" value="Integrin-linked_kinase"/>
    <property type="match status" value="1"/>
</dbReference>
<dbReference type="PROSITE" id="PS00108">
    <property type="entry name" value="PROTEIN_KINASE_ST"/>
    <property type="match status" value="1"/>
</dbReference>
<dbReference type="SMART" id="SM00220">
    <property type="entry name" value="S_TKc"/>
    <property type="match status" value="1"/>
</dbReference>
<evidence type="ECO:0000256" key="1">
    <source>
        <dbReference type="ARBA" id="ARBA00022741"/>
    </source>
</evidence>
<dbReference type="AlphaFoldDB" id="A2EZ63"/>
<evidence type="ECO:0000256" key="2">
    <source>
        <dbReference type="ARBA" id="ARBA00022840"/>
    </source>
</evidence>
<dbReference type="KEGG" id="tva:4759882"/>
<feature type="domain" description="Protein kinase" evidence="3">
    <location>
        <begin position="14"/>
        <end position="287"/>
    </location>
</feature>
<dbReference type="Proteomes" id="UP000001542">
    <property type="component" value="Unassembled WGS sequence"/>
</dbReference>
<reference evidence="4" key="2">
    <citation type="journal article" date="2007" name="Science">
        <title>Draft genome sequence of the sexually transmitted pathogen Trichomonas vaginalis.</title>
        <authorList>
            <person name="Carlton J.M."/>
            <person name="Hirt R.P."/>
            <person name="Silva J.C."/>
            <person name="Delcher A.L."/>
            <person name="Schatz M."/>
            <person name="Zhao Q."/>
            <person name="Wortman J.R."/>
            <person name="Bidwell S.L."/>
            <person name="Alsmark U.C.M."/>
            <person name="Besteiro S."/>
            <person name="Sicheritz-Ponten T."/>
            <person name="Noel C.J."/>
            <person name="Dacks J.B."/>
            <person name="Foster P.G."/>
            <person name="Simillion C."/>
            <person name="Van de Peer Y."/>
            <person name="Miranda-Saavedra D."/>
            <person name="Barton G.J."/>
            <person name="Westrop G.D."/>
            <person name="Mueller S."/>
            <person name="Dessi D."/>
            <person name="Fiori P.L."/>
            <person name="Ren Q."/>
            <person name="Paulsen I."/>
            <person name="Zhang H."/>
            <person name="Bastida-Corcuera F.D."/>
            <person name="Simoes-Barbosa A."/>
            <person name="Brown M.T."/>
            <person name="Hayes R.D."/>
            <person name="Mukherjee M."/>
            <person name="Okumura C.Y."/>
            <person name="Schneider R."/>
            <person name="Smith A.J."/>
            <person name="Vanacova S."/>
            <person name="Villalvazo M."/>
            <person name="Haas B.J."/>
            <person name="Pertea M."/>
            <person name="Feldblyum T.V."/>
            <person name="Utterback T.R."/>
            <person name="Shu C.L."/>
            <person name="Osoegawa K."/>
            <person name="de Jong P.J."/>
            <person name="Hrdy I."/>
            <person name="Horvathova L."/>
            <person name="Zubacova Z."/>
            <person name="Dolezal P."/>
            <person name="Malik S.B."/>
            <person name="Logsdon J.M. Jr."/>
            <person name="Henze K."/>
            <person name="Gupta A."/>
            <person name="Wang C.C."/>
            <person name="Dunne R.L."/>
            <person name="Upcroft J.A."/>
            <person name="Upcroft P."/>
            <person name="White O."/>
            <person name="Salzberg S.L."/>
            <person name="Tang P."/>
            <person name="Chiu C.-H."/>
            <person name="Lee Y.-S."/>
            <person name="Embley T.M."/>
            <person name="Coombs G.H."/>
            <person name="Mottram J.C."/>
            <person name="Tachezy J."/>
            <person name="Fraser-Liggett C.M."/>
            <person name="Johnson P.J."/>
        </authorList>
    </citation>
    <scope>NUCLEOTIDE SEQUENCE [LARGE SCALE GENOMIC DNA]</scope>
    <source>
        <strain evidence="4">G3</strain>
    </source>
</reference>
<name>A2EZ63_TRIV3</name>
<keyword evidence="4" id="KW-0808">Transferase</keyword>
<gene>
    <name evidence="4" type="ORF">TVAG_383540</name>
</gene>
<keyword evidence="5" id="KW-1185">Reference proteome</keyword>
<dbReference type="PANTHER" id="PTHR24362:SF309">
    <property type="entry name" value="PROTEIN KINASE DOMAIN-CONTAINING PROTEIN"/>
    <property type="match status" value="1"/>
</dbReference>
<dbReference type="OrthoDB" id="4062651at2759"/>
<dbReference type="FunFam" id="1.10.510.10:FF:000571">
    <property type="entry name" value="Maternal embryonic leucine zipper kinase"/>
    <property type="match status" value="1"/>
</dbReference>
<dbReference type="InterPro" id="IPR000719">
    <property type="entry name" value="Prot_kinase_dom"/>
</dbReference>
<dbReference type="GO" id="GO:0004672">
    <property type="term" value="F:protein kinase activity"/>
    <property type="evidence" value="ECO:0007669"/>
    <property type="project" value="InterPro"/>
</dbReference>
<organism evidence="4 5">
    <name type="scientific">Trichomonas vaginalis (strain ATCC PRA-98 / G3)</name>
    <dbReference type="NCBI Taxonomy" id="412133"/>
    <lineage>
        <taxon>Eukaryota</taxon>
        <taxon>Metamonada</taxon>
        <taxon>Parabasalia</taxon>
        <taxon>Trichomonadida</taxon>
        <taxon>Trichomonadidae</taxon>
        <taxon>Trichomonas</taxon>
    </lineage>
</organism>
<dbReference type="eggNOG" id="KOG0611">
    <property type="taxonomic scope" value="Eukaryota"/>
</dbReference>
<dbReference type="SMR" id="A2EZ63"/>
<dbReference type="PANTHER" id="PTHR24362">
    <property type="entry name" value="SERINE/THREONINE-PROTEIN KINASE NEK"/>
    <property type="match status" value="1"/>
</dbReference>
<evidence type="ECO:0000313" key="4">
    <source>
        <dbReference type="EMBL" id="EAY02051.1"/>
    </source>
</evidence>
<dbReference type="STRING" id="5722.A2EZ63"/>
<dbReference type="PROSITE" id="PS50011">
    <property type="entry name" value="PROTEIN_KINASE_DOM"/>
    <property type="match status" value="1"/>
</dbReference>
<protein>
    <submittedName>
        <fullName evidence="4">AGC family protein kinase</fullName>
    </submittedName>
</protein>
<accession>A2EZ63</accession>
<proteinExistence type="predicted"/>
<dbReference type="InterPro" id="IPR011009">
    <property type="entry name" value="Kinase-like_dom_sf"/>
</dbReference>